<dbReference type="InterPro" id="IPR007688">
    <property type="entry name" value="Conjugal_tfr_TrbL/VirB6"/>
</dbReference>
<evidence type="ECO:0000313" key="7">
    <source>
        <dbReference type="Proteomes" id="UP000249417"/>
    </source>
</evidence>
<evidence type="ECO:0008006" key="8">
    <source>
        <dbReference type="Google" id="ProtNLM"/>
    </source>
</evidence>
<feature type="transmembrane region" description="Helical" evidence="5">
    <location>
        <begin position="29"/>
        <end position="48"/>
    </location>
</feature>
<keyword evidence="3 5" id="KW-1133">Transmembrane helix</keyword>
<keyword evidence="4 5" id="KW-0472">Membrane</keyword>
<feature type="transmembrane region" description="Helical" evidence="5">
    <location>
        <begin position="203"/>
        <end position="224"/>
    </location>
</feature>
<organism evidence="6 7">
    <name type="scientific">Micavibrio aeruginosavorus</name>
    <dbReference type="NCBI Taxonomy" id="349221"/>
    <lineage>
        <taxon>Bacteria</taxon>
        <taxon>Pseudomonadati</taxon>
        <taxon>Bdellovibrionota</taxon>
        <taxon>Bdellovibrionia</taxon>
        <taxon>Bdellovibrionales</taxon>
        <taxon>Pseudobdellovibrionaceae</taxon>
        <taxon>Micavibrio</taxon>
    </lineage>
</organism>
<evidence type="ECO:0000256" key="5">
    <source>
        <dbReference type="SAM" id="Phobius"/>
    </source>
</evidence>
<evidence type="ECO:0000256" key="3">
    <source>
        <dbReference type="ARBA" id="ARBA00022989"/>
    </source>
</evidence>
<name>A0A2W5MW68_9BACT</name>
<dbReference type="EMBL" id="QFQB01000048">
    <property type="protein sequence ID" value="PZQ45462.1"/>
    <property type="molecule type" value="Genomic_DNA"/>
</dbReference>
<evidence type="ECO:0000256" key="2">
    <source>
        <dbReference type="ARBA" id="ARBA00022692"/>
    </source>
</evidence>
<protein>
    <recommendedName>
        <fullName evidence="8">Type IV secretion system protein</fullName>
    </recommendedName>
</protein>
<dbReference type="AlphaFoldDB" id="A0A2W5MW68"/>
<dbReference type="Pfam" id="PF04610">
    <property type="entry name" value="TrbL"/>
    <property type="match status" value="1"/>
</dbReference>
<reference evidence="6 7" key="1">
    <citation type="submission" date="2017-08" db="EMBL/GenBank/DDBJ databases">
        <title>Infants hospitalized years apart are colonized by the same room-sourced microbial strains.</title>
        <authorList>
            <person name="Brooks B."/>
            <person name="Olm M.R."/>
            <person name="Firek B.A."/>
            <person name="Baker R."/>
            <person name="Thomas B.C."/>
            <person name="Morowitz M.J."/>
            <person name="Banfield J.F."/>
        </authorList>
    </citation>
    <scope>NUCLEOTIDE SEQUENCE [LARGE SCALE GENOMIC DNA]</scope>
    <source>
        <strain evidence="6">S2_005_002_R2_29</strain>
    </source>
</reference>
<dbReference type="GO" id="GO:0030255">
    <property type="term" value="P:protein secretion by the type IV secretion system"/>
    <property type="evidence" value="ECO:0007669"/>
    <property type="project" value="InterPro"/>
</dbReference>
<dbReference type="Proteomes" id="UP000249417">
    <property type="component" value="Unassembled WGS sequence"/>
</dbReference>
<keyword evidence="2 5" id="KW-0812">Transmembrane</keyword>
<comment type="subcellular location">
    <subcellularLocation>
        <location evidence="1">Membrane</location>
        <topology evidence="1">Multi-pass membrane protein</topology>
    </subcellularLocation>
</comment>
<feature type="transmembrane region" description="Helical" evidence="5">
    <location>
        <begin position="60"/>
        <end position="82"/>
    </location>
</feature>
<comment type="caution">
    <text evidence="6">The sequence shown here is derived from an EMBL/GenBank/DDBJ whole genome shotgun (WGS) entry which is preliminary data.</text>
</comment>
<dbReference type="GO" id="GO:0016020">
    <property type="term" value="C:membrane"/>
    <property type="evidence" value="ECO:0007669"/>
    <property type="project" value="UniProtKB-SubCell"/>
</dbReference>
<evidence type="ECO:0000313" key="6">
    <source>
        <dbReference type="EMBL" id="PZQ45462.1"/>
    </source>
</evidence>
<gene>
    <name evidence="6" type="ORF">DI551_07285</name>
</gene>
<feature type="transmembrane region" description="Helical" evidence="5">
    <location>
        <begin position="171"/>
        <end position="191"/>
    </location>
</feature>
<accession>A0A2W5MW68</accession>
<feature type="transmembrane region" description="Helical" evidence="5">
    <location>
        <begin position="245"/>
        <end position="263"/>
    </location>
</feature>
<sequence>MEQLILNVDNIISGFVEGSFGSLTGVVRTLWHLMFIVFIAIYGYKVMISNRFSAPDIVWHCVRIVVLLIVATQWDAFLLFFYDITTKLPSDIAGQMMQAAAKNMGAVSTNPENTANSALHEFFDRGNTVTSKILEGAGWDNLGQYTYALAVWSGTIGVAGYAVMLIILSKLAVAILLAVGPLFILLLIFANTKSLFEGWLRTLLNYAVIPIFVYTLLSLILTILETSLVALEKDSEEKLNLISSVGPFLLTSFVSILLLAQILNMAASVTGGVSLSTMGTGAWTARKIGGAGIATAKGAMWVRKKYKERKASSKENKDAEK</sequence>
<feature type="transmembrane region" description="Helical" evidence="5">
    <location>
        <begin position="145"/>
        <end position="164"/>
    </location>
</feature>
<evidence type="ECO:0000256" key="1">
    <source>
        <dbReference type="ARBA" id="ARBA00004141"/>
    </source>
</evidence>
<evidence type="ECO:0000256" key="4">
    <source>
        <dbReference type="ARBA" id="ARBA00023136"/>
    </source>
</evidence>
<proteinExistence type="predicted"/>
<feature type="transmembrane region" description="Helical" evidence="5">
    <location>
        <begin position="283"/>
        <end position="302"/>
    </location>
</feature>